<gene>
    <name evidence="1" type="ORF">CYMTET_7704</name>
</gene>
<name>A0AAE0LGQ9_9CHLO</name>
<dbReference type="AlphaFoldDB" id="A0AAE0LGQ9"/>
<dbReference type="Gene3D" id="3.10.10.10">
    <property type="entry name" value="HIV Type 1 Reverse Transcriptase, subunit A, domain 1"/>
    <property type="match status" value="1"/>
</dbReference>
<accession>A0AAE0LGQ9</accession>
<reference evidence="1 2" key="1">
    <citation type="journal article" date="2015" name="Genome Biol. Evol.">
        <title>Comparative Genomics of a Bacterivorous Green Alga Reveals Evolutionary Causalities and Consequences of Phago-Mixotrophic Mode of Nutrition.</title>
        <authorList>
            <person name="Burns J.A."/>
            <person name="Paasch A."/>
            <person name="Narechania A."/>
            <person name="Kim E."/>
        </authorList>
    </citation>
    <scope>NUCLEOTIDE SEQUENCE [LARGE SCALE GENOMIC DNA]</scope>
    <source>
        <strain evidence="1 2">PLY_AMNH</strain>
    </source>
</reference>
<dbReference type="InterPro" id="IPR043502">
    <property type="entry name" value="DNA/RNA_pol_sf"/>
</dbReference>
<dbReference type="Proteomes" id="UP001190700">
    <property type="component" value="Unassembled WGS sequence"/>
</dbReference>
<protein>
    <submittedName>
        <fullName evidence="1">Uncharacterized protein</fullName>
    </submittedName>
</protein>
<evidence type="ECO:0000313" key="2">
    <source>
        <dbReference type="Proteomes" id="UP001190700"/>
    </source>
</evidence>
<sequence length="73" mass="8189">MATWSTLRFSISFKDESKAAYQTPRRYSPGKQGIVNLHCKEFLEYGFIEPASKHCGHASNVMVAGKKDHETGL</sequence>
<organism evidence="1 2">
    <name type="scientific">Cymbomonas tetramitiformis</name>
    <dbReference type="NCBI Taxonomy" id="36881"/>
    <lineage>
        <taxon>Eukaryota</taxon>
        <taxon>Viridiplantae</taxon>
        <taxon>Chlorophyta</taxon>
        <taxon>Pyramimonadophyceae</taxon>
        <taxon>Pyramimonadales</taxon>
        <taxon>Pyramimonadaceae</taxon>
        <taxon>Cymbomonas</taxon>
    </lineage>
</organism>
<evidence type="ECO:0000313" key="1">
    <source>
        <dbReference type="EMBL" id="KAK3284658.1"/>
    </source>
</evidence>
<keyword evidence="2" id="KW-1185">Reference proteome</keyword>
<proteinExistence type="predicted"/>
<dbReference type="SUPFAM" id="SSF56672">
    <property type="entry name" value="DNA/RNA polymerases"/>
    <property type="match status" value="1"/>
</dbReference>
<dbReference type="EMBL" id="LGRX02002210">
    <property type="protein sequence ID" value="KAK3284658.1"/>
    <property type="molecule type" value="Genomic_DNA"/>
</dbReference>
<comment type="caution">
    <text evidence="1">The sequence shown here is derived from an EMBL/GenBank/DDBJ whole genome shotgun (WGS) entry which is preliminary data.</text>
</comment>